<dbReference type="OrthoDB" id="252101at2"/>
<accession>A0A5C6CI37</accession>
<dbReference type="RefSeq" id="WP_146594795.1">
    <property type="nucleotide sequence ID" value="NZ_SJPT01000004.1"/>
</dbReference>
<name>A0A5C6CI37_9BACT</name>
<evidence type="ECO:0000313" key="2">
    <source>
        <dbReference type="Proteomes" id="UP000316304"/>
    </source>
</evidence>
<gene>
    <name evidence="1" type="ORF">Pla52o_25250</name>
</gene>
<sequence length="309" mass="33838">MPNISPIPRLTIVVPVTEDLQSFETSLISVLEHQPSGCEVIVAHDGTYEDPFDLGDEVHFVSADSAETLELIAASASVARGRFVHVLSGGFKATEGWVDAALEKFEHHDVAAIAAVVRDESEGAIAGAGWFDSATRLCQPVGASQTKLDRRGVAKTDGVFIEASFWRRDVLRNACHCYRGSDLLEFSYASGLAVKQAGWRCVTAEQSELTSDRQHPQWNDASFRRGQRLWAIRQTACKDRSSFKDGFRALLGNLARPSRIGESIGQMAGSFAATEMKRRIHIDEITPMEEGEAILSMPSRSFSPARRAA</sequence>
<dbReference type="EMBL" id="SJPT01000004">
    <property type="protein sequence ID" value="TWU22991.1"/>
    <property type="molecule type" value="Genomic_DNA"/>
</dbReference>
<evidence type="ECO:0008006" key="3">
    <source>
        <dbReference type="Google" id="ProtNLM"/>
    </source>
</evidence>
<reference evidence="1 2" key="1">
    <citation type="submission" date="2019-02" db="EMBL/GenBank/DDBJ databases">
        <title>Deep-cultivation of Planctomycetes and their phenomic and genomic characterization uncovers novel biology.</title>
        <authorList>
            <person name="Wiegand S."/>
            <person name="Jogler M."/>
            <person name="Boedeker C."/>
            <person name="Pinto D."/>
            <person name="Vollmers J."/>
            <person name="Rivas-Marin E."/>
            <person name="Kohn T."/>
            <person name="Peeters S.H."/>
            <person name="Heuer A."/>
            <person name="Rast P."/>
            <person name="Oberbeckmann S."/>
            <person name="Bunk B."/>
            <person name="Jeske O."/>
            <person name="Meyerdierks A."/>
            <person name="Storesund J.E."/>
            <person name="Kallscheuer N."/>
            <person name="Luecker S."/>
            <person name="Lage O.M."/>
            <person name="Pohl T."/>
            <person name="Merkel B.J."/>
            <person name="Hornburger P."/>
            <person name="Mueller R.-W."/>
            <person name="Bruemmer F."/>
            <person name="Labrenz M."/>
            <person name="Spormann A.M."/>
            <person name="Op Den Camp H."/>
            <person name="Overmann J."/>
            <person name="Amann R."/>
            <person name="Jetten M.S.M."/>
            <person name="Mascher T."/>
            <person name="Medema M.H."/>
            <person name="Devos D.P."/>
            <person name="Kaster A.-K."/>
            <person name="Ovreas L."/>
            <person name="Rohde M."/>
            <person name="Galperin M.Y."/>
            <person name="Jogler C."/>
        </authorList>
    </citation>
    <scope>NUCLEOTIDE SEQUENCE [LARGE SCALE GENOMIC DNA]</scope>
    <source>
        <strain evidence="1 2">Pla52o</strain>
    </source>
</reference>
<evidence type="ECO:0000313" key="1">
    <source>
        <dbReference type="EMBL" id="TWU22991.1"/>
    </source>
</evidence>
<protein>
    <recommendedName>
        <fullName evidence="3">Glycosyl transferase family 2</fullName>
    </recommendedName>
</protein>
<comment type="caution">
    <text evidence="1">The sequence shown here is derived from an EMBL/GenBank/DDBJ whole genome shotgun (WGS) entry which is preliminary data.</text>
</comment>
<organism evidence="1 2">
    <name type="scientific">Novipirellula galeiformis</name>
    <dbReference type="NCBI Taxonomy" id="2528004"/>
    <lineage>
        <taxon>Bacteria</taxon>
        <taxon>Pseudomonadati</taxon>
        <taxon>Planctomycetota</taxon>
        <taxon>Planctomycetia</taxon>
        <taxon>Pirellulales</taxon>
        <taxon>Pirellulaceae</taxon>
        <taxon>Novipirellula</taxon>
    </lineage>
</organism>
<dbReference type="Proteomes" id="UP000316304">
    <property type="component" value="Unassembled WGS sequence"/>
</dbReference>
<dbReference type="InterPro" id="IPR029044">
    <property type="entry name" value="Nucleotide-diphossugar_trans"/>
</dbReference>
<keyword evidence="2" id="KW-1185">Reference proteome</keyword>
<proteinExistence type="predicted"/>
<dbReference type="SUPFAM" id="SSF53448">
    <property type="entry name" value="Nucleotide-diphospho-sugar transferases"/>
    <property type="match status" value="1"/>
</dbReference>
<dbReference type="AlphaFoldDB" id="A0A5C6CI37"/>